<evidence type="ECO:0000256" key="2">
    <source>
        <dbReference type="ARBA" id="ARBA00022741"/>
    </source>
</evidence>
<dbReference type="GO" id="GO:0016887">
    <property type="term" value="F:ATP hydrolysis activity"/>
    <property type="evidence" value="ECO:0007669"/>
    <property type="project" value="InterPro"/>
</dbReference>
<dbReference type="InterPro" id="IPR003959">
    <property type="entry name" value="ATPase_AAA_core"/>
</dbReference>
<keyword evidence="6" id="KW-1185">Reference proteome</keyword>
<evidence type="ECO:0000256" key="3">
    <source>
        <dbReference type="ARBA" id="ARBA00022840"/>
    </source>
</evidence>
<dbReference type="RefSeq" id="WP_099878566.1">
    <property type="nucleotide sequence ID" value="NZ_CP024608.1"/>
</dbReference>
<dbReference type="GO" id="GO:0005524">
    <property type="term" value="F:ATP binding"/>
    <property type="evidence" value="ECO:0007669"/>
    <property type="project" value="UniProtKB-KW"/>
</dbReference>
<evidence type="ECO:0000256" key="1">
    <source>
        <dbReference type="ARBA" id="ARBA00006914"/>
    </source>
</evidence>
<dbReference type="CDD" id="cd19481">
    <property type="entry name" value="RecA-like_protease"/>
    <property type="match status" value="1"/>
</dbReference>
<evidence type="ECO:0000313" key="6">
    <source>
        <dbReference type="Proteomes" id="UP000229897"/>
    </source>
</evidence>
<dbReference type="SUPFAM" id="SSF52540">
    <property type="entry name" value="P-loop containing nucleoside triphosphate hydrolases"/>
    <property type="match status" value="1"/>
</dbReference>
<dbReference type="Pfam" id="PF00004">
    <property type="entry name" value="AAA"/>
    <property type="match status" value="1"/>
</dbReference>
<dbReference type="Gene3D" id="1.10.8.60">
    <property type="match status" value="1"/>
</dbReference>
<sequence length="465" mass="51528">MSNGAENEAMTANARSLAREIDWFGAVLTARFETYFVAQDADAGVVPVFPAPPDLAGDPSLFADTVRNGAGVAMSADERIVLILALLPHIRPQALDLLLTHNKLIERTFTEFGGVRGAAHSGLLPTGETAVFILAGDDLRRRFEVGRLFEPSHFFAKLGILRMQQAASGEPALRATLAVETDYLHRLTVGQQHKPDFGAGFPAKLITTPLTWSDLVLAPEVMDEIEQIRAWMRGGPALLRRWGLETKVKAGFRALFYGPPGTGKTLTATLLGQSVGVDVYRIDLSMIVSKYIGETEKNLANVFDQAQNKNWILFFDEADALFGKRTEGSSSNDRHANQEISYLLQRVEDFPGVVILATNLRSNLDEAFARRFQSAIYFPLPDALQREQLWDKLFQDRDLLAADVDLHRLADKHVLSGGALTNVARYAAIRAARRQEKQATDSVRIELDDLERAIKKEFIKEGRTL</sequence>
<dbReference type="InterPro" id="IPR027417">
    <property type="entry name" value="P-loop_NTPase"/>
</dbReference>
<dbReference type="EMBL" id="CP024608">
    <property type="protein sequence ID" value="ATQ76900.1"/>
    <property type="molecule type" value="Genomic_DNA"/>
</dbReference>
<dbReference type="InterPro" id="IPR050221">
    <property type="entry name" value="26S_Proteasome_ATPase"/>
</dbReference>
<gene>
    <name evidence="5" type="ORF">CR152_22035</name>
</gene>
<keyword evidence="3" id="KW-0067">ATP-binding</keyword>
<dbReference type="Proteomes" id="UP000229897">
    <property type="component" value="Chromosome"/>
</dbReference>
<dbReference type="KEGG" id="mass:CR152_22035"/>
<feature type="domain" description="AAA+ ATPase" evidence="4">
    <location>
        <begin position="250"/>
        <end position="382"/>
    </location>
</feature>
<dbReference type="PANTHER" id="PTHR23073">
    <property type="entry name" value="26S PROTEASOME REGULATORY SUBUNIT"/>
    <property type="match status" value="1"/>
</dbReference>
<dbReference type="Gene3D" id="3.40.50.300">
    <property type="entry name" value="P-loop containing nucleotide triphosphate hydrolases"/>
    <property type="match status" value="1"/>
</dbReference>
<dbReference type="AlphaFoldDB" id="A0A2D2DPK2"/>
<evidence type="ECO:0000313" key="5">
    <source>
        <dbReference type="EMBL" id="ATQ76900.1"/>
    </source>
</evidence>
<dbReference type="SMART" id="SM00382">
    <property type="entry name" value="AAA"/>
    <property type="match status" value="1"/>
</dbReference>
<dbReference type="InterPro" id="IPR003593">
    <property type="entry name" value="AAA+_ATPase"/>
</dbReference>
<dbReference type="OrthoDB" id="9802352at2"/>
<keyword evidence="2" id="KW-0547">Nucleotide-binding</keyword>
<name>A0A2D2DPK2_9BURK</name>
<protein>
    <submittedName>
        <fullName evidence="5">AAA family ATPase</fullName>
    </submittedName>
</protein>
<reference evidence="5" key="1">
    <citation type="submission" date="2017-10" db="EMBL/GenBank/DDBJ databases">
        <title>Massilia psychrophilum sp. nov., a novel purple-pigmented bacterium isolated from Tianshan glacier, Xinjiang Municipality, China.</title>
        <authorList>
            <person name="Wang H."/>
        </authorList>
    </citation>
    <scope>NUCLEOTIDE SEQUENCE [LARGE SCALE GENOMIC DNA]</scope>
    <source>
        <strain evidence="5">B2</strain>
    </source>
</reference>
<organism evidence="5 6">
    <name type="scientific">Massilia violaceinigra</name>
    <dbReference type="NCBI Taxonomy" id="2045208"/>
    <lineage>
        <taxon>Bacteria</taxon>
        <taxon>Pseudomonadati</taxon>
        <taxon>Pseudomonadota</taxon>
        <taxon>Betaproteobacteria</taxon>
        <taxon>Burkholderiales</taxon>
        <taxon>Oxalobacteraceae</taxon>
        <taxon>Telluria group</taxon>
        <taxon>Massilia</taxon>
    </lineage>
</organism>
<comment type="similarity">
    <text evidence="1">Belongs to the AAA ATPase family.</text>
</comment>
<evidence type="ECO:0000259" key="4">
    <source>
        <dbReference type="SMART" id="SM00382"/>
    </source>
</evidence>
<accession>A0A2D2DPK2</accession>
<proteinExistence type="inferred from homology"/>